<keyword evidence="1" id="KW-1133">Transmembrane helix</keyword>
<accession>A0A194QMS6</accession>
<keyword evidence="1" id="KW-0812">Transmembrane</keyword>
<dbReference type="PANTHER" id="PTHR10962:SF1">
    <property type="entry name" value="INTEGRAL MEMBRANE PROTEIN 2"/>
    <property type="match status" value="1"/>
</dbReference>
<feature type="transmembrane region" description="Helical" evidence="1">
    <location>
        <begin position="55"/>
        <end position="80"/>
    </location>
</feature>
<keyword evidence="3" id="KW-1185">Reference proteome</keyword>
<dbReference type="GO" id="GO:0001540">
    <property type="term" value="F:amyloid-beta binding"/>
    <property type="evidence" value="ECO:0007669"/>
    <property type="project" value="TreeGrafter"/>
</dbReference>
<sequence>MTVFPKGCIILNQTDIGKLQLVEEVACPEAKVAVPPLSESPEPRRYRVPGPLRRFAVMIFHLVNISMLVLMFVAMSVLIYRQFVKTTSVRRYQGYCTIPIDFKNQGRLIEKNFRVMPLRWSSEPELHVVSTSDAATAEQLLSVLREELDIDRDGMTEKISVYNNGHQVNFIHDFTNNFTNIVDEERCFITDLDLESVLVPDAFIASIESGGEFDVTRVRSGLRAMLPALHDLSALPGLPAACRTRPTYRLQQDHTRLVHKRAVDAKPHDYVHFSGKHVHEMDIGNLAQLLQHEQNNTA</sequence>
<proteinExistence type="inferred from homology"/>
<dbReference type="GeneID" id="106125905"/>
<keyword evidence="1" id="KW-0472">Membrane</keyword>
<protein>
    <recommendedName>
        <fullName evidence="1">Integral membrane protein 2</fullName>
    </recommendedName>
</protein>
<comment type="subcellular location">
    <subcellularLocation>
        <location evidence="1">Membrane</location>
        <topology evidence="1">Single-pass type II membrane protein</topology>
    </subcellularLocation>
</comment>
<comment type="similarity">
    <text evidence="1">Belongs to the ITM2 family.</text>
</comment>
<dbReference type="GO" id="GO:0005886">
    <property type="term" value="C:plasma membrane"/>
    <property type="evidence" value="ECO:0007669"/>
    <property type="project" value="UniProtKB-UniRule"/>
</dbReference>
<organism evidence="2 3">
    <name type="scientific">Papilio xuthus</name>
    <name type="common">Asian swallowtail butterfly</name>
    <dbReference type="NCBI Taxonomy" id="66420"/>
    <lineage>
        <taxon>Eukaryota</taxon>
        <taxon>Metazoa</taxon>
        <taxon>Ecdysozoa</taxon>
        <taxon>Arthropoda</taxon>
        <taxon>Hexapoda</taxon>
        <taxon>Insecta</taxon>
        <taxon>Pterygota</taxon>
        <taxon>Neoptera</taxon>
        <taxon>Endopterygota</taxon>
        <taxon>Lepidoptera</taxon>
        <taxon>Glossata</taxon>
        <taxon>Ditrysia</taxon>
        <taxon>Papilionoidea</taxon>
        <taxon>Papilionidae</taxon>
        <taxon>Papilioninae</taxon>
        <taxon>Papilio</taxon>
    </lineage>
</organism>
<dbReference type="EMBL" id="KQ458860">
    <property type="protein sequence ID" value="KPJ04786.1"/>
    <property type="molecule type" value="Genomic_DNA"/>
</dbReference>
<dbReference type="RefSeq" id="XP_013178779.1">
    <property type="nucleotide sequence ID" value="XM_013323325.1"/>
</dbReference>
<dbReference type="STRING" id="66420.A0A194QMS6"/>
<evidence type="ECO:0000256" key="1">
    <source>
        <dbReference type="RuleBase" id="RU367061"/>
    </source>
</evidence>
<reference evidence="4" key="2">
    <citation type="submission" date="2025-04" db="UniProtKB">
        <authorList>
            <consortium name="RefSeq"/>
        </authorList>
    </citation>
    <scope>IDENTIFICATION</scope>
</reference>
<evidence type="ECO:0000313" key="4">
    <source>
        <dbReference type="RefSeq" id="XP_013178779.1"/>
    </source>
</evidence>
<evidence type="ECO:0000313" key="3">
    <source>
        <dbReference type="Proteomes" id="UP000053268"/>
    </source>
</evidence>
<dbReference type="KEGG" id="pxu:106125905"/>
<keyword evidence="1" id="KW-0735">Signal-anchor</keyword>
<name>A0A194QMS6_PAPXU</name>
<dbReference type="GO" id="GO:0042985">
    <property type="term" value="P:negative regulation of amyloid precursor protein biosynthetic process"/>
    <property type="evidence" value="ECO:0007669"/>
    <property type="project" value="TreeGrafter"/>
</dbReference>
<dbReference type="AlphaFoldDB" id="A0A194QMS6"/>
<gene>
    <name evidence="4" type="primary">LOC106125905</name>
    <name evidence="2" type="ORF">RR46_02483</name>
</gene>
<dbReference type="PANTHER" id="PTHR10962">
    <property type="entry name" value="INTEGRAL TRANSMEMBRANE PROTEIN 2"/>
    <property type="match status" value="1"/>
</dbReference>
<dbReference type="Proteomes" id="UP000053268">
    <property type="component" value="Unassembled WGS sequence"/>
</dbReference>
<dbReference type="Proteomes" id="UP000694872">
    <property type="component" value="Unplaced"/>
</dbReference>
<keyword evidence="1" id="KW-1003">Cell membrane</keyword>
<evidence type="ECO:0000313" key="2">
    <source>
        <dbReference type="EMBL" id="KPJ04786.1"/>
    </source>
</evidence>
<reference evidence="2 3" key="1">
    <citation type="journal article" date="2015" name="Nat. Commun.">
        <title>Outbred genome sequencing and CRISPR/Cas9 gene editing in butterflies.</title>
        <authorList>
            <person name="Li X."/>
            <person name="Fan D."/>
            <person name="Zhang W."/>
            <person name="Liu G."/>
            <person name="Zhang L."/>
            <person name="Zhao L."/>
            <person name="Fang X."/>
            <person name="Chen L."/>
            <person name="Dong Y."/>
            <person name="Chen Y."/>
            <person name="Ding Y."/>
            <person name="Zhao R."/>
            <person name="Feng M."/>
            <person name="Zhu Y."/>
            <person name="Feng Y."/>
            <person name="Jiang X."/>
            <person name="Zhu D."/>
            <person name="Xiang H."/>
            <person name="Feng X."/>
            <person name="Li S."/>
            <person name="Wang J."/>
            <person name="Zhang G."/>
            <person name="Kronforst M.R."/>
            <person name="Wang W."/>
        </authorList>
    </citation>
    <scope>NUCLEOTIDE SEQUENCE [LARGE SCALE GENOMIC DNA]</scope>
    <source>
        <strain evidence="2">Ya'a_city_454_Px</strain>
        <tissue evidence="2">Whole body</tissue>
    </source>
</reference>
<dbReference type="InterPro" id="IPR040145">
    <property type="entry name" value="ITM2"/>
</dbReference>
<dbReference type="OrthoDB" id="9982095at2759"/>
<dbReference type="GO" id="GO:0005794">
    <property type="term" value="C:Golgi apparatus"/>
    <property type="evidence" value="ECO:0007669"/>
    <property type="project" value="TreeGrafter"/>
</dbReference>
<dbReference type="GO" id="GO:0070062">
    <property type="term" value="C:extracellular exosome"/>
    <property type="evidence" value="ECO:0007669"/>
    <property type="project" value="TreeGrafter"/>
</dbReference>